<dbReference type="InterPro" id="IPR011467">
    <property type="entry name" value="DUF1573"/>
</dbReference>
<evidence type="ECO:0000256" key="2">
    <source>
        <dbReference type="SAM" id="SignalP"/>
    </source>
</evidence>
<dbReference type="RefSeq" id="WP_102755747.1">
    <property type="nucleotide sequence ID" value="NZ_CP025791.1"/>
</dbReference>
<feature type="region of interest" description="Disordered" evidence="1">
    <location>
        <begin position="27"/>
        <end position="48"/>
    </location>
</feature>
<feature type="domain" description="Fibrobacter succinogenes major paralogous" evidence="3">
    <location>
        <begin position="167"/>
        <end position="346"/>
    </location>
</feature>
<feature type="signal peptide" evidence="2">
    <location>
        <begin position="1"/>
        <end position="23"/>
    </location>
</feature>
<protein>
    <recommendedName>
        <fullName evidence="3">Fibrobacter succinogenes major paralogous domain-containing protein</fullName>
    </recommendedName>
</protein>
<feature type="compositionally biased region" description="Polar residues" evidence="1">
    <location>
        <begin position="27"/>
        <end position="44"/>
    </location>
</feature>
<organism evidence="4 5">
    <name type="scientific">Flavivirga eckloniae</name>
    <dbReference type="NCBI Taxonomy" id="1803846"/>
    <lineage>
        <taxon>Bacteria</taxon>
        <taxon>Pseudomonadati</taxon>
        <taxon>Bacteroidota</taxon>
        <taxon>Flavobacteriia</taxon>
        <taxon>Flavobacteriales</taxon>
        <taxon>Flavobacteriaceae</taxon>
        <taxon>Flavivirga</taxon>
    </lineage>
</organism>
<dbReference type="Pfam" id="PF09603">
    <property type="entry name" value="Fib_succ_major"/>
    <property type="match status" value="1"/>
</dbReference>
<dbReference type="EMBL" id="CP025791">
    <property type="protein sequence ID" value="AUP79092.1"/>
    <property type="molecule type" value="Genomic_DNA"/>
</dbReference>
<dbReference type="Pfam" id="PF07610">
    <property type="entry name" value="DUF1573"/>
    <property type="match status" value="1"/>
</dbReference>
<dbReference type="AlphaFoldDB" id="A0A2K9PPV8"/>
<dbReference type="NCBIfam" id="TIGR02145">
    <property type="entry name" value="Fib_succ_major"/>
    <property type="match status" value="1"/>
</dbReference>
<keyword evidence="2" id="KW-0732">Signal</keyword>
<keyword evidence="5" id="KW-1185">Reference proteome</keyword>
<gene>
    <name evidence="4" type="ORF">C1H87_10420</name>
</gene>
<evidence type="ECO:0000259" key="3">
    <source>
        <dbReference type="Pfam" id="PF09603"/>
    </source>
</evidence>
<evidence type="ECO:0000256" key="1">
    <source>
        <dbReference type="SAM" id="MobiDB-lite"/>
    </source>
</evidence>
<name>A0A2K9PPV8_9FLAO</name>
<feature type="chain" id="PRO_5014726959" description="Fibrobacter succinogenes major paralogous domain-containing protein" evidence="2">
    <location>
        <begin position="24"/>
        <end position="346"/>
    </location>
</feature>
<dbReference type="OrthoDB" id="9765957at2"/>
<evidence type="ECO:0000313" key="5">
    <source>
        <dbReference type="Proteomes" id="UP000235826"/>
    </source>
</evidence>
<dbReference type="Proteomes" id="UP000235826">
    <property type="component" value="Chromosome"/>
</dbReference>
<proteinExistence type="predicted"/>
<dbReference type="Gene3D" id="2.60.40.10">
    <property type="entry name" value="Immunoglobulins"/>
    <property type="match status" value="1"/>
</dbReference>
<accession>A0A2K9PPV8</accession>
<reference evidence="4 5" key="1">
    <citation type="submission" date="2018-01" db="EMBL/GenBank/DDBJ databases">
        <title>Complete genome sequence of Flavivirga eckloniae ECD14 isolated from seaweed Ecklonia cava.</title>
        <authorList>
            <person name="Lee J.H."/>
            <person name="Baik K.S."/>
            <person name="Seong C.N."/>
        </authorList>
    </citation>
    <scope>NUCLEOTIDE SEQUENCE [LARGE SCALE GENOMIC DNA]</scope>
    <source>
        <strain evidence="4 5">ECD14</strain>
    </source>
</reference>
<evidence type="ECO:0000313" key="4">
    <source>
        <dbReference type="EMBL" id="AUP79092.1"/>
    </source>
</evidence>
<dbReference type="KEGG" id="fek:C1H87_10420"/>
<dbReference type="InterPro" id="IPR013783">
    <property type="entry name" value="Ig-like_fold"/>
</dbReference>
<dbReference type="InterPro" id="IPR011871">
    <property type="entry name" value="Fib_succ_major"/>
</dbReference>
<sequence length="346" mass="38731">MKTQISIYRFTWLLLFTISLVNCSSTENESVNENPKTDNNQPDTESSISKIEISTLDNTSLSFGRVFPNYKGKRISMKIENTGNKELLISSINLPDGFTLSETFTQISLSPNSEIVLWVVFTPTMEQEYKGDIIVNSNANEGDGTIEVIGIGSTKTYDYDNNEYNIIKIGNHLWLKENFRGTHYLNGDPIPHSSFNDTALDEIYGKFYQYSEFIYWNSTLDRPSLGNGNQLIPGFTLPTNYHWNNLVDALGGSNVAGGKMKQTGISLWKTPNKGATNESGFTALPAGSTHNNIVYNLKTAAKFWSYKDDSDFPGDYAYSFILFSGSELSTLGKDHNSSFYSIRLVQ</sequence>